<evidence type="ECO:0000313" key="1">
    <source>
        <dbReference type="EMBL" id="QEZ44721.1"/>
    </source>
</evidence>
<dbReference type="Proteomes" id="UP000325743">
    <property type="component" value="Chromosome 1"/>
</dbReference>
<evidence type="ECO:0000313" key="2">
    <source>
        <dbReference type="Proteomes" id="UP000325743"/>
    </source>
</evidence>
<name>A0A5P3VHJ4_9BURK</name>
<organism evidence="1 2">
    <name type="scientific">Cupriavidus oxalaticus</name>
    <dbReference type="NCBI Taxonomy" id="96344"/>
    <lineage>
        <taxon>Bacteria</taxon>
        <taxon>Pseudomonadati</taxon>
        <taxon>Pseudomonadota</taxon>
        <taxon>Betaproteobacteria</taxon>
        <taxon>Burkholderiales</taxon>
        <taxon>Burkholderiaceae</taxon>
        <taxon>Cupriavidus</taxon>
    </lineage>
</organism>
<sequence>MTDNAKEDVENKYVMPMPTIPRTDIPNDLTHEEKVERFHRVRAEELRSAPHLYRGIVERAYTGRSKAVALKAFCLQCSNYQRNEVADCRVYRCALWLVRPYQEKMPGNDANVAMACGVDDKREGACGGVAAPDIAD</sequence>
<gene>
    <name evidence="1" type="ORF">D2917_11065</name>
</gene>
<dbReference type="RefSeq" id="WP_151070628.1">
    <property type="nucleotide sequence ID" value="NZ_CP032518.1"/>
</dbReference>
<protein>
    <submittedName>
        <fullName evidence="1">Uncharacterized protein</fullName>
    </submittedName>
</protein>
<dbReference type="EMBL" id="CP032518">
    <property type="protein sequence ID" value="QEZ44721.1"/>
    <property type="molecule type" value="Genomic_DNA"/>
</dbReference>
<accession>A0A5P3VHJ4</accession>
<dbReference type="AlphaFoldDB" id="A0A5P3VHJ4"/>
<proteinExistence type="predicted"/>
<reference evidence="1 2" key="1">
    <citation type="submission" date="2018-09" db="EMBL/GenBank/DDBJ databases">
        <title>Complete genome sequence of Cupriavidus oxalaticus T2, a bacterium capable of phenol tolerance and degradation.</title>
        <authorList>
            <person name="Yan J."/>
        </authorList>
    </citation>
    <scope>NUCLEOTIDE SEQUENCE [LARGE SCALE GENOMIC DNA]</scope>
    <source>
        <strain evidence="1 2">T2</strain>
    </source>
</reference>